<sequence>MVGGTFGITGQKQYRNGLGQVPGYDKFAEDKKESSEEMFSFTSCAFFCCLR</sequence>
<reference evidence="1 2" key="1">
    <citation type="submission" date="2019-07" db="EMBL/GenBank/DDBJ databases">
        <authorList>
            <person name="Hibberd C M."/>
            <person name="Gehrig L. J."/>
            <person name="Chang H.-W."/>
            <person name="Venkatesh S."/>
        </authorList>
    </citation>
    <scope>NUCLEOTIDE SEQUENCE [LARGE SCALE GENOMIC DNA]</scope>
    <source>
        <strain evidence="1">Blautia_luti_SSTS_Bg7063</strain>
    </source>
</reference>
<protein>
    <submittedName>
        <fullName evidence="1">Uncharacterized protein</fullName>
    </submittedName>
</protein>
<dbReference type="Proteomes" id="UP000408482">
    <property type="component" value="Unassembled WGS sequence"/>
</dbReference>
<evidence type="ECO:0000313" key="2">
    <source>
        <dbReference type="Proteomes" id="UP000408482"/>
    </source>
</evidence>
<dbReference type="EMBL" id="CABHNW010000129">
    <property type="protein sequence ID" value="VUX39779.1"/>
    <property type="molecule type" value="Genomic_DNA"/>
</dbReference>
<evidence type="ECO:0000313" key="1">
    <source>
        <dbReference type="EMBL" id="VUX39779.1"/>
    </source>
</evidence>
<organism evidence="1 2">
    <name type="scientific">Blautia luti</name>
    <dbReference type="NCBI Taxonomy" id="89014"/>
    <lineage>
        <taxon>Bacteria</taxon>
        <taxon>Bacillati</taxon>
        <taxon>Bacillota</taxon>
        <taxon>Clostridia</taxon>
        <taxon>Lachnospirales</taxon>
        <taxon>Lachnospiraceae</taxon>
        <taxon>Blautia</taxon>
    </lineage>
</organism>
<dbReference type="AlphaFoldDB" id="A0A564W4E0"/>
<gene>
    <name evidence="1" type="ORF">RSSSTS7063_00377</name>
</gene>
<proteinExistence type="predicted"/>
<name>A0A564W4E0_9FIRM</name>
<accession>A0A564W4E0</accession>
<keyword evidence="2" id="KW-1185">Reference proteome</keyword>